<feature type="compositionally biased region" description="Acidic residues" evidence="2">
    <location>
        <begin position="351"/>
        <end position="372"/>
    </location>
</feature>
<feature type="coiled-coil region" evidence="1">
    <location>
        <begin position="42"/>
        <end position="69"/>
    </location>
</feature>
<feature type="compositionally biased region" description="Polar residues" evidence="2">
    <location>
        <begin position="319"/>
        <end position="336"/>
    </location>
</feature>
<dbReference type="AlphaFoldDB" id="B6K8E9"/>
<feature type="compositionally biased region" description="Basic and acidic residues" evidence="2">
    <location>
        <begin position="337"/>
        <end position="347"/>
    </location>
</feature>
<accession>B6K8E9</accession>
<dbReference type="HOGENOM" id="CLU_525958_0_0_1"/>
<reference evidence="3 4" key="1">
    <citation type="journal article" date="2011" name="Science">
        <title>Comparative functional genomics of the fission yeasts.</title>
        <authorList>
            <person name="Rhind N."/>
            <person name="Chen Z."/>
            <person name="Yassour M."/>
            <person name="Thompson D.A."/>
            <person name="Haas B.J."/>
            <person name="Habib N."/>
            <person name="Wapinski I."/>
            <person name="Roy S."/>
            <person name="Lin M.F."/>
            <person name="Heiman D.I."/>
            <person name="Young S.K."/>
            <person name="Furuya K."/>
            <person name="Guo Y."/>
            <person name="Pidoux A."/>
            <person name="Chen H.M."/>
            <person name="Robbertse B."/>
            <person name="Goldberg J.M."/>
            <person name="Aoki K."/>
            <person name="Bayne E.H."/>
            <person name="Berlin A.M."/>
            <person name="Desjardins C.A."/>
            <person name="Dobbs E."/>
            <person name="Dukaj L."/>
            <person name="Fan L."/>
            <person name="FitzGerald M.G."/>
            <person name="French C."/>
            <person name="Gujja S."/>
            <person name="Hansen K."/>
            <person name="Keifenheim D."/>
            <person name="Levin J.Z."/>
            <person name="Mosher R.A."/>
            <person name="Mueller C.A."/>
            <person name="Pfiffner J."/>
            <person name="Priest M."/>
            <person name="Russ C."/>
            <person name="Smialowska A."/>
            <person name="Swoboda P."/>
            <person name="Sykes S.M."/>
            <person name="Vaughn M."/>
            <person name="Vengrova S."/>
            <person name="Yoder R."/>
            <person name="Zeng Q."/>
            <person name="Allshire R."/>
            <person name="Baulcombe D."/>
            <person name="Birren B.W."/>
            <person name="Brown W."/>
            <person name="Ekwall K."/>
            <person name="Kellis M."/>
            <person name="Leatherwood J."/>
            <person name="Levin H."/>
            <person name="Margalit H."/>
            <person name="Martienssen R."/>
            <person name="Nieduszynski C.A."/>
            <person name="Spatafora J.W."/>
            <person name="Friedman N."/>
            <person name="Dalgaard J.Z."/>
            <person name="Baumann P."/>
            <person name="Niki H."/>
            <person name="Regev A."/>
            <person name="Nusbaum C."/>
        </authorList>
    </citation>
    <scope>NUCLEOTIDE SEQUENCE [LARGE SCALE GENOMIC DNA]</scope>
    <source>
        <strain evidence="4">yFS275 / FY16936</strain>
    </source>
</reference>
<protein>
    <submittedName>
        <fullName evidence="3">Uncharacterized protein</fullName>
    </submittedName>
</protein>
<feature type="region of interest" description="Disordered" evidence="2">
    <location>
        <begin position="284"/>
        <end position="372"/>
    </location>
</feature>
<keyword evidence="4" id="KW-1185">Reference proteome</keyword>
<dbReference type="VEuPathDB" id="FungiDB:SJAG_05028"/>
<organism evidence="3 4">
    <name type="scientific">Schizosaccharomyces japonicus (strain yFS275 / FY16936)</name>
    <name type="common">Fission yeast</name>
    <dbReference type="NCBI Taxonomy" id="402676"/>
    <lineage>
        <taxon>Eukaryota</taxon>
        <taxon>Fungi</taxon>
        <taxon>Dikarya</taxon>
        <taxon>Ascomycota</taxon>
        <taxon>Taphrinomycotina</taxon>
        <taxon>Schizosaccharomycetes</taxon>
        <taxon>Schizosaccharomycetales</taxon>
        <taxon>Schizosaccharomycetaceae</taxon>
        <taxon>Schizosaccharomyces</taxon>
    </lineage>
</organism>
<evidence type="ECO:0000256" key="1">
    <source>
        <dbReference type="SAM" id="Coils"/>
    </source>
</evidence>
<dbReference type="RefSeq" id="XP_002176096.2">
    <property type="nucleotide sequence ID" value="XM_002176060.2"/>
</dbReference>
<gene>
    <name evidence="3" type="ORF">SJAG_05028</name>
</gene>
<feature type="compositionally biased region" description="Polar residues" evidence="2">
    <location>
        <begin position="299"/>
        <end position="308"/>
    </location>
</feature>
<sequence length="518" mass="59118">MSSSHKRYTNNAKSRNKTPGSPQQPKSYKTNILNSSIKQARIIEMRRELASLKFKVQCFEEKLEKLADLDTQKATSGHDLEQFRFNVGKPQNLHRQLRNYGFRISNVIPLSLKPKPFVPGNRFLEYREIIDHLAQKVPNVMNCELRKIAYYVHLLPFECTDLCPSIFQTVVTNPAFHNFVKIIEEHNSSSRWFELVQALKSGNPKHAKDKIFGFVKSCSRDDLIKFAVSGYFPAENINIAYSTAPSGGFAKFVNALCNSVSVDNDYTQPLLDISKCHDHTKSAWNSSTSGLTQDEDVETNSQNVNTLQDKSRSRIGLKDQNSTNSLEVKYSNSISNDKNDCKNEHTLLNEGSDENDHEDDENDENDDWDSQESDLNRYQQEFISRTLEMHNLLFTYEKGKKYSTFLQFLPSEESYPALIDKDGADNVITVKIQKALNLVLNTLDHEVLYVYVNGKKRKVIGTTNAKVEWLDETFILKFSVINDDNCQPPILLGSKFARDIDLHSYIAGSVIFPNPLDD</sequence>
<feature type="compositionally biased region" description="Polar residues" evidence="2">
    <location>
        <begin position="9"/>
        <end position="31"/>
    </location>
</feature>
<evidence type="ECO:0000313" key="4">
    <source>
        <dbReference type="Proteomes" id="UP000001744"/>
    </source>
</evidence>
<proteinExistence type="predicted"/>
<dbReference type="GeneID" id="7047508"/>
<dbReference type="JaponicusDB" id="SJAG_05028"/>
<evidence type="ECO:0000256" key="2">
    <source>
        <dbReference type="SAM" id="MobiDB-lite"/>
    </source>
</evidence>
<keyword evidence="1" id="KW-0175">Coiled coil</keyword>
<dbReference type="EMBL" id="KE651167">
    <property type="protein sequence ID" value="EEB09803.2"/>
    <property type="molecule type" value="Genomic_DNA"/>
</dbReference>
<evidence type="ECO:0000313" key="3">
    <source>
        <dbReference type="EMBL" id="EEB09803.2"/>
    </source>
</evidence>
<dbReference type="Proteomes" id="UP000001744">
    <property type="component" value="Unassembled WGS sequence"/>
</dbReference>
<feature type="region of interest" description="Disordered" evidence="2">
    <location>
        <begin position="1"/>
        <end position="31"/>
    </location>
</feature>
<name>B6K8E9_SCHJY</name>